<gene>
    <name evidence="2" type="ORF">PHAECO_LOCUS2460</name>
</gene>
<organism evidence="2 3">
    <name type="scientific">Phaedon cochleariae</name>
    <name type="common">Mustard beetle</name>
    <dbReference type="NCBI Taxonomy" id="80249"/>
    <lineage>
        <taxon>Eukaryota</taxon>
        <taxon>Metazoa</taxon>
        <taxon>Ecdysozoa</taxon>
        <taxon>Arthropoda</taxon>
        <taxon>Hexapoda</taxon>
        <taxon>Insecta</taxon>
        <taxon>Pterygota</taxon>
        <taxon>Neoptera</taxon>
        <taxon>Endopterygota</taxon>
        <taxon>Coleoptera</taxon>
        <taxon>Polyphaga</taxon>
        <taxon>Cucujiformia</taxon>
        <taxon>Chrysomeloidea</taxon>
        <taxon>Chrysomelidae</taxon>
        <taxon>Chrysomelinae</taxon>
        <taxon>Chrysomelini</taxon>
        <taxon>Phaedon</taxon>
    </lineage>
</organism>
<evidence type="ECO:0000313" key="2">
    <source>
        <dbReference type="EMBL" id="CAH1118614.1"/>
    </source>
</evidence>
<keyword evidence="3" id="KW-1185">Reference proteome</keyword>
<protein>
    <submittedName>
        <fullName evidence="2">Uncharacterized protein</fullName>
    </submittedName>
</protein>
<name>A0A9P0DIB5_PHACE</name>
<dbReference type="PANTHER" id="PTHR40552">
    <property type="entry name" value="AT05186P-RELATED"/>
    <property type="match status" value="1"/>
</dbReference>
<evidence type="ECO:0000313" key="3">
    <source>
        <dbReference type="Proteomes" id="UP001153737"/>
    </source>
</evidence>
<dbReference type="PANTHER" id="PTHR40552:SF6">
    <property type="entry name" value="FI09606P-RELATED"/>
    <property type="match status" value="1"/>
</dbReference>
<dbReference type="Proteomes" id="UP001153737">
    <property type="component" value="Chromosome 11"/>
</dbReference>
<feature type="compositionally biased region" description="Basic residues" evidence="1">
    <location>
        <begin position="1"/>
        <end position="16"/>
    </location>
</feature>
<sequence>MGAIKKIRKPKKKPNPRPKIEYPPVPTRKWIPPDQRPKKAKPQPAYTKPEGITQKLQTSSLKRVWHKYEIVGNTALLVGHFSQTHRKYTFKTNGLQGACNCAVACIFAHLYKMATWDRNYLDRILDMGDALYSKTVQQPSEKCLVSVPPERVFNSFFLGKRKISFDIDNKDKIVEKLHTISELKTKKMFEEAGTKFFKQFPSGIFTLSEKCLAIWIQDDFYYLFDPMEHEDNGQPWTGVPGYGFSLLCRCKTLRDLVDTIYNNMETKVPNSKFEILGCTIQRIIHVQTVPPNTFEELAPAEDTSINEVDLADIKEAKAVDILEDKLKAYIDEDNEDVGSMKIKLQELSPDVGDSLSLTKRPSWLQESVNKMDVCKFPIPHKVVPQKLTFYSELVPKKIGILRASTCQTDPNLSKYLGRQSMGNAISALIMLRFFKSRVWVPKILNTVLKYGDLLYRDAMITIPRTQSLKLSNFQRKTEYEARKFLPVIDDYVVVGKLLSQDFEVLDLHPALESFLVDNDCCVILGPITLAVWVEDGRYYMFDPNERDKNGLSISNNTVYGTNLIPMELLPGTACLMWFADLKDLVDVYMRNVEKTKRLDPFYLSKVQINDYVDIPDPWYNFKGVNLAKWILRGTISQSDKQFDRKSRNLQSPACCLALLALHELVPLKDWSSDTVNEVVELGDQLYVESVDQLTKNNLFENRMLMMSEINKSFKMHDLEANFEVDECMINGMLNAKNTNDNKDLRKGLEELFFDMESGIVTCRYISVAVWKKDEVYYYFDSHSRDEHGFATSYGTACVLRTTNLADLADVIESNLSPGKENTYNVHLVRLKFFQLGDGDAYRPPLNNYKKIDDCTAILRSLFSEISAKYDLNCGKQTVPMCLAAFGYNRLKPARDWTKQDLDEVLNKGDGLYVQSMIDIMDKEEQREIEPVPETATQEGVSIDDGGAGDSKKENTPGKAVTPKESEGQGESVAGDEAEEEFDGRVTLANVKKDFMIGLNKFELEFADEDEGNIREKLKAALRTYLEVKPTDDNPYREAILESKPLSVALWRDDKVFYLFDPKPRDKEGNVIGMEDWSELRLPKPDKHRSVAKVQVPVKADGEEDNVTTDGEITTNVTDFDKFTEGEAATKFLNQQEGEDLSDEGSEIVYFPMVHKSASFWREKEKGGRACTMWFTKLDDLVEHVFDKIPPKVGNEEDFALKSVKINNSIQIKDKLRPDDERNDVYAGDWYDFLETEHGKWIMRGTMTIFNEFFPLHNRGKQEIATCYAALAIAFIFSMVCFNDFSVDTILSYGDKLFSYVKRLRKKQLLSDLQNKLSEDEVDWLIQHEEFNIGDVPKKICISKFMVDVKVLPEVIVGDIGAQSSEDILDVQRGLEEFFKANKYGILQAKDLAVAIWRGEKIYFMFDGLNRGPNGILSPTGTACITRYIDLAKMADTFLQNISKYGKNVFYIHSVNMQKGICPREREPKVLVEPPKTVHPGGFQDVMPGKSIVRGTISQEDPKFAKEPNTMSVPIAIIALTMTCLHKTRTWSKPIVDDIVELGAVLYEDSVRELGYDFDPWQDKLDIYKVKKDYQIGVLEANCELRLLDQRGIIDTKDPTVLNLRQGIEKFFEENTHGLIVTEVYTLAIWEDEQEYGEPLIYLYDPNPRGPTGMPVFAGTACLVSFVNAKMAADHFISCILEPENRMGQFTIVPVEILVGNTRTKRKMKKVPTKSDITVLPRCSKLVANKEKKILRKMAEMERKKKAAKRQQLIGRKGYSNMHGGDAILRGYKSQNSYSEETRNNQDIPNCITAVVMHHLTSIDSWNYRNIDLILDTGNQLYVDSYIAYGPKDKKLGMENVLRKFYLKNMVVHVTIYKPIVSDAFTTASVNRVLNIFFQQEQYCLLSYCDQWVSLFFKGGLYYLFDPHERGVEGSLVGKEQRGTAVVVRCDSLGNLVSKLVSNLFVDENEGEDNFTLWLLTVQLKENVLKV</sequence>
<dbReference type="SUPFAM" id="SSF54001">
    <property type="entry name" value="Cysteine proteinases"/>
    <property type="match status" value="2"/>
</dbReference>
<evidence type="ECO:0000256" key="1">
    <source>
        <dbReference type="SAM" id="MobiDB-lite"/>
    </source>
</evidence>
<dbReference type="Gene3D" id="3.90.70.120">
    <property type="match status" value="7"/>
</dbReference>
<reference evidence="2" key="1">
    <citation type="submission" date="2022-01" db="EMBL/GenBank/DDBJ databases">
        <authorList>
            <person name="King R."/>
        </authorList>
    </citation>
    <scope>NUCLEOTIDE SEQUENCE</scope>
</reference>
<feature type="region of interest" description="Disordered" evidence="1">
    <location>
        <begin position="1"/>
        <end position="47"/>
    </location>
</feature>
<accession>A0A9P0DIB5</accession>
<feature type="region of interest" description="Disordered" evidence="1">
    <location>
        <begin position="925"/>
        <end position="980"/>
    </location>
</feature>
<dbReference type="EMBL" id="OU896717">
    <property type="protein sequence ID" value="CAH1118614.1"/>
    <property type="molecule type" value="Genomic_DNA"/>
</dbReference>
<proteinExistence type="predicted"/>
<feature type="compositionally biased region" description="Basic and acidic residues" evidence="1">
    <location>
        <begin position="949"/>
        <end position="966"/>
    </location>
</feature>
<reference evidence="2" key="2">
    <citation type="submission" date="2022-10" db="EMBL/GenBank/DDBJ databases">
        <authorList>
            <consortium name="ENA_rothamsted_submissions"/>
            <consortium name="culmorum"/>
            <person name="King R."/>
        </authorList>
    </citation>
    <scope>NUCLEOTIDE SEQUENCE</scope>
</reference>
<dbReference type="InterPro" id="IPR038765">
    <property type="entry name" value="Papain-like_cys_pep_sf"/>
</dbReference>